<dbReference type="OrthoDB" id="5049839at2759"/>
<dbReference type="EMBL" id="QKXC01000047">
    <property type="protein sequence ID" value="RBR24986.1"/>
    <property type="molecule type" value="Genomic_DNA"/>
</dbReference>
<sequence length="378" mass="43711">MPGIDIESLPLFIYEEIGSYCDNKALTQLVSVSVNFYNWFNGSRLKDFDMRNYLPQVTYWLRGLLSERSPRLVPRLKAIKQVSGPSDHDLPRDLGYGLADLLVRLLSEMMTVKSVTLDLKYMSPGVKRLFVTLMESKPSDMMKHSALNIIARPELTSAYLGCCDPSKLTSVYLPADWKVRSHDYRYKEFDLKPGDYTMEYRQLLCLYRDQVPGLKRLRLMLTTDITNSLKATFREIKAITTEFPELEWLIVDEFIGSRPDLIELESSLNWFTDILNSTKLTHLAITICHDNVFLSFQDNNPALSEDQALEGLDYWYQRLLYLLVESCPRLQQLFIKDSEGLLHVVTRDNNAGVSVRHWDWYETPEADESPYLTWGLSG</sequence>
<dbReference type="AlphaFoldDB" id="A0A366S8J0"/>
<name>A0A366S8J0_9HYPO</name>
<evidence type="ECO:0000313" key="2">
    <source>
        <dbReference type="Proteomes" id="UP000253153"/>
    </source>
</evidence>
<accession>A0A366S8J0</accession>
<evidence type="ECO:0000313" key="1">
    <source>
        <dbReference type="EMBL" id="RBR24986.1"/>
    </source>
</evidence>
<dbReference type="Proteomes" id="UP000253153">
    <property type="component" value="Unassembled WGS sequence"/>
</dbReference>
<dbReference type="GeneID" id="41991702"/>
<organism evidence="1 2">
    <name type="scientific">Fusarium coffeatum</name>
    <dbReference type="NCBI Taxonomy" id="231269"/>
    <lineage>
        <taxon>Eukaryota</taxon>
        <taxon>Fungi</taxon>
        <taxon>Dikarya</taxon>
        <taxon>Ascomycota</taxon>
        <taxon>Pezizomycotina</taxon>
        <taxon>Sordariomycetes</taxon>
        <taxon>Hypocreomycetidae</taxon>
        <taxon>Hypocreales</taxon>
        <taxon>Nectriaceae</taxon>
        <taxon>Fusarium</taxon>
        <taxon>Fusarium incarnatum-equiseti species complex</taxon>
    </lineage>
</organism>
<comment type="caution">
    <text evidence="1">The sequence shown here is derived from an EMBL/GenBank/DDBJ whole genome shotgun (WGS) entry which is preliminary data.</text>
</comment>
<dbReference type="RefSeq" id="XP_031019577.1">
    <property type="nucleotide sequence ID" value="XM_031156406.1"/>
</dbReference>
<protein>
    <submittedName>
        <fullName evidence="1">Uncharacterized protein</fullName>
    </submittedName>
</protein>
<gene>
    <name evidence="1" type="ORF">FIESC28_02256</name>
</gene>
<keyword evidence="2" id="KW-1185">Reference proteome</keyword>
<proteinExistence type="predicted"/>
<reference evidence="1 2" key="1">
    <citation type="submission" date="2018-06" db="EMBL/GenBank/DDBJ databases">
        <title>Fusarium incarnatum-equiseti species complex species 28.</title>
        <authorList>
            <person name="Gardiner D.M."/>
        </authorList>
    </citation>
    <scope>NUCLEOTIDE SEQUENCE [LARGE SCALE GENOMIC DNA]</scope>
    <source>
        <strain evidence="1 2">FIESC_28</strain>
    </source>
</reference>